<evidence type="ECO:0000313" key="1">
    <source>
        <dbReference type="EnsemblMetazoa" id="GPPI008031-PA"/>
    </source>
</evidence>
<proteinExistence type="predicted"/>
<keyword evidence="2" id="KW-1185">Reference proteome</keyword>
<dbReference type="VEuPathDB" id="VectorBase:GPPI008031"/>
<protein>
    <submittedName>
        <fullName evidence="1">Uncharacterized protein</fullName>
    </submittedName>
</protein>
<organism evidence="1 2">
    <name type="scientific">Glossina palpalis gambiensis</name>
    <dbReference type="NCBI Taxonomy" id="67801"/>
    <lineage>
        <taxon>Eukaryota</taxon>
        <taxon>Metazoa</taxon>
        <taxon>Ecdysozoa</taxon>
        <taxon>Arthropoda</taxon>
        <taxon>Hexapoda</taxon>
        <taxon>Insecta</taxon>
        <taxon>Pterygota</taxon>
        <taxon>Neoptera</taxon>
        <taxon>Endopterygota</taxon>
        <taxon>Diptera</taxon>
        <taxon>Brachycera</taxon>
        <taxon>Muscomorpha</taxon>
        <taxon>Hippoboscoidea</taxon>
        <taxon>Glossinidae</taxon>
        <taxon>Glossina</taxon>
    </lineage>
</organism>
<evidence type="ECO:0000313" key="2">
    <source>
        <dbReference type="Proteomes" id="UP000092460"/>
    </source>
</evidence>
<reference evidence="2" key="1">
    <citation type="submission" date="2015-01" db="EMBL/GenBank/DDBJ databases">
        <authorList>
            <person name="Aksoy S."/>
            <person name="Warren W."/>
            <person name="Wilson R.K."/>
        </authorList>
    </citation>
    <scope>NUCLEOTIDE SEQUENCE [LARGE SCALE GENOMIC DNA]</scope>
    <source>
        <strain evidence="2">IAEA</strain>
    </source>
</reference>
<reference evidence="1" key="2">
    <citation type="submission" date="2020-05" db="UniProtKB">
        <authorList>
            <consortium name="EnsemblMetazoa"/>
        </authorList>
    </citation>
    <scope>IDENTIFICATION</scope>
    <source>
        <strain evidence="1">IAEA</strain>
    </source>
</reference>
<dbReference type="AlphaFoldDB" id="A0A1B0ATI9"/>
<accession>A0A1B0ATI9</accession>
<dbReference type="Proteomes" id="UP000092460">
    <property type="component" value="Unassembled WGS sequence"/>
</dbReference>
<sequence>MRFDLFFCSNKNLVNHWRPMSKRIIAPNSDFDSKSMVFALRNSVSVKRFINSLMGSSPARQSRLIDEAHEGTEFWDSERIKLRQSVDSILGLTCTSGSSRRLVKVLLFEFLRLEGGFIKSFRRNKSRCISSSLRLAPGIARARSYPPEFRDSKESDRVVLLTWDFSPALFGKDLEEVDVDDEDELDEEDERDFSFCFFERKASNRGPKEIVTNVSAATYSPSDSKTYAMAFFVM</sequence>
<dbReference type="EMBL" id="JXJN01003325">
    <property type="status" value="NOT_ANNOTATED_CDS"/>
    <property type="molecule type" value="Genomic_DNA"/>
</dbReference>
<dbReference type="EnsemblMetazoa" id="GPPI008031-RA">
    <property type="protein sequence ID" value="GPPI008031-PA"/>
    <property type="gene ID" value="GPPI008031"/>
</dbReference>
<name>A0A1B0ATI9_9MUSC</name>